<comment type="caution">
    <text evidence="1">The sequence shown here is derived from an EMBL/GenBank/DDBJ whole genome shotgun (WGS) entry which is preliminary data.</text>
</comment>
<organism evidence="1 2">
    <name type="scientific">Muraenolepis orangiensis</name>
    <name type="common">Patagonian moray cod</name>
    <dbReference type="NCBI Taxonomy" id="630683"/>
    <lineage>
        <taxon>Eukaryota</taxon>
        <taxon>Metazoa</taxon>
        <taxon>Chordata</taxon>
        <taxon>Craniata</taxon>
        <taxon>Vertebrata</taxon>
        <taxon>Euteleostomi</taxon>
        <taxon>Actinopterygii</taxon>
        <taxon>Neopterygii</taxon>
        <taxon>Teleostei</taxon>
        <taxon>Neoteleostei</taxon>
        <taxon>Acanthomorphata</taxon>
        <taxon>Zeiogadaria</taxon>
        <taxon>Gadariae</taxon>
        <taxon>Gadiformes</taxon>
        <taxon>Muraenolepidoidei</taxon>
        <taxon>Muraenolepididae</taxon>
        <taxon>Muraenolepis</taxon>
    </lineage>
</organism>
<protein>
    <recommendedName>
        <fullName evidence="3">WW domain-containing protein</fullName>
    </recommendedName>
</protein>
<dbReference type="Proteomes" id="UP001148018">
    <property type="component" value="Unassembled WGS sequence"/>
</dbReference>
<evidence type="ECO:0000313" key="1">
    <source>
        <dbReference type="EMBL" id="KAJ3595829.1"/>
    </source>
</evidence>
<name>A0A9Q0DWP0_9TELE</name>
<evidence type="ECO:0000313" key="2">
    <source>
        <dbReference type="Proteomes" id="UP001148018"/>
    </source>
</evidence>
<gene>
    <name evidence="1" type="ORF">NHX12_002243</name>
</gene>
<dbReference type="EMBL" id="JANIIK010000110">
    <property type="protein sequence ID" value="KAJ3595829.1"/>
    <property type="molecule type" value="Genomic_DNA"/>
</dbReference>
<evidence type="ECO:0008006" key="3">
    <source>
        <dbReference type="Google" id="ProtNLM"/>
    </source>
</evidence>
<accession>A0A9Q0DWP0</accession>
<proteinExistence type="predicted"/>
<dbReference type="InterPro" id="IPR036020">
    <property type="entry name" value="WW_dom_sf"/>
</dbReference>
<dbReference type="SUPFAM" id="SSF51045">
    <property type="entry name" value="WW domain"/>
    <property type="match status" value="1"/>
</dbReference>
<dbReference type="AlphaFoldDB" id="A0A9Q0DWP0"/>
<sequence length="103" mass="11699">MRETPRNDPGLEPRIMADTLPEHCSYGVCGDGRVFFINDLTLCTAWLHPRTGEPVSSGHMMRSGTIYKIYIYIYTHTLMTLDERTGSGWEEGFTDDGASYFIK</sequence>
<reference evidence="1" key="1">
    <citation type="submission" date="2022-07" db="EMBL/GenBank/DDBJ databases">
        <title>Chromosome-level genome of Muraenolepis orangiensis.</title>
        <authorList>
            <person name="Kim J."/>
        </authorList>
    </citation>
    <scope>NUCLEOTIDE SEQUENCE</scope>
    <source>
        <strain evidence="1">KU_S4_2022</strain>
        <tissue evidence="1">Muscle</tissue>
    </source>
</reference>
<dbReference type="Gene3D" id="2.20.70.10">
    <property type="match status" value="1"/>
</dbReference>
<keyword evidence="2" id="KW-1185">Reference proteome</keyword>
<dbReference type="OrthoDB" id="43122at2759"/>